<protein>
    <recommendedName>
        <fullName evidence="1">HORMA domain-containing protein</fullName>
    </recommendedName>
</protein>
<dbReference type="InterPro" id="IPR036570">
    <property type="entry name" value="HORMA_dom_sf"/>
</dbReference>
<dbReference type="Ensembl" id="ENSEBUT00000014909.1">
    <property type="protein sequence ID" value="ENSEBUP00000014333.1"/>
    <property type="gene ID" value="ENSEBUG00000009026.1"/>
</dbReference>
<evidence type="ECO:0000259" key="1">
    <source>
        <dbReference type="PROSITE" id="PS50815"/>
    </source>
</evidence>
<evidence type="ECO:0000313" key="3">
    <source>
        <dbReference type="Proteomes" id="UP000694388"/>
    </source>
</evidence>
<evidence type="ECO:0000313" key="2">
    <source>
        <dbReference type="Ensembl" id="ENSEBUP00000014333.1"/>
    </source>
</evidence>
<sequence>MLCMCLCAVVAGCICEFLEVAFHYILYVRQIYPAGAFSRRLKYNVPVMVCLHPELCHYVEDVLEGVKPLLEQVSLSLCGDSCGVVIYKCKSFKPEISLRSWCLSSDQRGSD</sequence>
<organism evidence="2 3">
    <name type="scientific">Eptatretus burgeri</name>
    <name type="common">Inshore hagfish</name>
    <dbReference type="NCBI Taxonomy" id="7764"/>
    <lineage>
        <taxon>Eukaryota</taxon>
        <taxon>Metazoa</taxon>
        <taxon>Chordata</taxon>
        <taxon>Craniata</taxon>
        <taxon>Vertebrata</taxon>
        <taxon>Cyclostomata</taxon>
        <taxon>Myxini</taxon>
        <taxon>Myxiniformes</taxon>
        <taxon>Myxinidae</taxon>
        <taxon>Eptatretinae</taxon>
        <taxon>Eptatretus</taxon>
    </lineage>
</organism>
<dbReference type="PANTHER" id="PTHR11842">
    <property type="entry name" value="MITOTIC SPINDLE ASSEMBLY CHECKPOINT PROTEIN MAD2"/>
    <property type="match status" value="1"/>
</dbReference>
<dbReference type="GO" id="GO:0016035">
    <property type="term" value="C:zeta DNA polymerase complex"/>
    <property type="evidence" value="ECO:0007669"/>
    <property type="project" value="TreeGrafter"/>
</dbReference>
<feature type="domain" description="HORMA" evidence="1">
    <location>
        <begin position="8"/>
        <end position="111"/>
    </location>
</feature>
<dbReference type="InterPro" id="IPR045091">
    <property type="entry name" value="Mad2-like"/>
</dbReference>
<reference evidence="2" key="1">
    <citation type="submission" date="2025-08" db="UniProtKB">
        <authorList>
            <consortium name="Ensembl"/>
        </authorList>
    </citation>
    <scope>IDENTIFICATION</scope>
</reference>
<accession>A0A8C4WVS2</accession>
<keyword evidence="3" id="KW-1185">Reference proteome</keyword>
<dbReference type="Gene3D" id="3.30.900.10">
    <property type="entry name" value="HORMA domain"/>
    <property type="match status" value="1"/>
</dbReference>
<dbReference type="PROSITE" id="PS50815">
    <property type="entry name" value="HORMA"/>
    <property type="match status" value="1"/>
</dbReference>
<reference evidence="2" key="2">
    <citation type="submission" date="2025-09" db="UniProtKB">
        <authorList>
            <consortium name="Ensembl"/>
        </authorList>
    </citation>
    <scope>IDENTIFICATION</scope>
</reference>
<name>A0A8C4WVS2_EPTBU</name>
<dbReference type="AlphaFoldDB" id="A0A8C4WVS2"/>
<dbReference type="SUPFAM" id="SSF56019">
    <property type="entry name" value="The spindle assembly checkpoint protein mad2"/>
    <property type="match status" value="1"/>
</dbReference>
<dbReference type="PANTHER" id="PTHR11842:SF10">
    <property type="entry name" value="MITOTIC SPINDLE ASSEMBLY CHECKPOINT PROTEIN MAD2B"/>
    <property type="match status" value="1"/>
</dbReference>
<proteinExistence type="predicted"/>
<dbReference type="Proteomes" id="UP000694388">
    <property type="component" value="Unplaced"/>
</dbReference>
<dbReference type="InterPro" id="IPR003511">
    <property type="entry name" value="HORMA_dom"/>
</dbReference>